<feature type="transmembrane region" description="Helical" evidence="10">
    <location>
        <begin position="301"/>
        <end position="321"/>
    </location>
</feature>
<comment type="subcellular location">
    <subcellularLocation>
        <location evidence="1">Membrane</location>
        <topology evidence="1">Multi-pass membrane protein</topology>
    </subcellularLocation>
</comment>
<sequence length="723" mass="80693">MSTSSHSNGAVGKPTSGSHASLRGSLPQLAVNPDPGVWYSSDTLASSGKRYLVPDDVSDGRQHFGADENVERGNWTGQMDFLLSCIGYAVGLGNVWRFPYLCYRNGGGAFFIPYGIMLLFIGMPLFFMELSLGQFCSSGPLTCWAFAPLFKGLGVAQLVISAIVSIYYNMIIAWSLYYFFASFTSSLPWADCTHWWNTPDCSQRLPDAQCTEAPLHKYLNGTCYNSTTFVGLWNYTVFRNKTGISRHSPSEEYYNYRVLNISPTGIADMGPVQWELGLCLLAAWVIAFLCMIKGIKSSGKVVYFTAIFPYVVLVILFGRGVSLPHAWDGIYFYIVPQWDRLKDAKVWNDAAVQIFFSLSDCWGGLIALSSYNRFHNNVLRDTIIVSLGNCLTSVFAGIVIFSFIGFMAGEMNTEVENVVDKGPGLAFIVYPDAVSRMAGAPLWAILFFVMLITLGLDSQFTMLETVLTSMMDQFKPIRRHKTKLTLVTCIFMFLLGLPLCTRGGPYLLQLMDSYAGGWALLIIGLLECVGLGWLYGSDRFRMDIAIMTGSTPSLWWQLCWKYFSPLLIVFVLLFAWIDYSPAHYGDIYFPAWADAMGWMMTFASIIWIPVMAAYLLCREDGSLRERLKLLTSPTEEWGPALVKYRKLVDYVPGFVTDPWGTGTKQEPLDYDNMAVESRSDIRIEGVLPVYGTPSTSRGSISNVCDQSLNSQLSYGNLSFESSV</sequence>
<evidence type="ECO:0000256" key="6">
    <source>
        <dbReference type="PIRSR" id="PIRSR600175-1"/>
    </source>
</evidence>
<keyword evidence="7" id="KW-1015">Disulfide bond</keyword>
<evidence type="ECO:0000256" key="1">
    <source>
        <dbReference type="ARBA" id="ARBA00004141"/>
    </source>
</evidence>
<organism evidence="11 12">
    <name type="scientific">Ridgeia piscesae</name>
    <name type="common">Tubeworm</name>
    <dbReference type="NCBI Taxonomy" id="27915"/>
    <lineage>
        <taxon>Eukaryota</taxon>
        <taxon>Metazoa</taxon>
        <taxon>Spiralia</taxon>
        <taxon>Lophotrochozoa</taxon>
        <taxon>Annelida</taxon>
        <taxon>Polychaeta</taxon>
        <taxon>Sedentaria</taxon>
        <taxon>Canalipalpata</taxon>
        <taxon>Sabellida</taxon>
        <taxon>Siboglinidae</taxon>
        <taxon>Ridgeia</taxon>
    </lineage>
</organism>
<feature type="binding site" evidence="6">
    <location>
        <position position="454"/>
    </location>
    <ligand>
        <name>Na(+)</name>
        <dbReference type="ChEBI" id="CHEBI:29101"/>
        <label>1</label>
    </ligand>
</feature>
<dbReference type="PROSITE" id="PS00754">
    <property type="entry name" value="NA_NEUROTRAN_SYMP_2"/>
    <property type="match status" value="1"/>
</dbReference>
<dbReference type="SUPFAM" id="SSF161070">
    <property type="entry name" value="SNF-like"/>
    <property type="match status" value="1"/>
</dbReference>
<evidence type="ECO:0000256" key="9">
    <source>
        <dbReference type="SAM" id="MobiDB-lite"/>
    </source>
</evidence>
<proteinExistence type="inferred from homology"/>
<feature type="region of interest" description="Disordered" evidence="9">
    <location>
        <begin position="1"/>
        <end position="24"/>
    </location>
</feature>
<feature type="transmembrane region" description="Helical" evidence="10">
    <location>
        <begin position="484"/>
        <end position="504"/>
    </location>
</feature>
<evidence type="ECO:0000313" key="11">
    <source>
        <dbReference type="EMBL" id="KAK2174756.1"/>
    </source>
</evidence>
<dbReference type="PROSITE" id="PS50267">
    <property type="entry name" value="NA_NEUROTRAN_SYMP_3"/>
    <property type="match status" value="1"/>
</dbReference>
<keyword evidence="6" id="KW-0479">Metal-binding</keyword>
<feature type="binding site" evidence="6">
    <location>
        <position position="89"/>
    </location>
    <ligand>
        <name>Na(+)</name>
        <dbReference type="ChEBI" id="CHEBI:29101"/>
        <label>1</label>
    </ligand>
</feature>
<feature type="transmembrane region" description="Helical" evidence="10">
    <location>
        <begin position="153"/>
        <end position="180"/>
    </location>
</feature>
<evidence type="ECO:0000256" key="8">
    <source>
        <dbReference type="RuleBase" id="RU003732"/>
    </source>
</evidence>
<feature type="binding site" evidence="6">
    <location>
        <position position="458"/>
    </location>
    <ligand>
        <name>Na(+)</name>
        <dbReference type="ChEBI" id="CHEBI:29101"/>
        <label>1</label>
    </ligand>
</feature>
<keyword evidence="3 8" id="KW-0812">Transmembrane</keyword>
<feature type="transmembrane region" description="Helical" evidence="10">
    <location>
        <begin position="516"/>
        <end position="537"/>
    </location>
</feature>
<evidence type="ECO:0000256" key="4">
    <source>
        <dbReference type="ARBA" id="ARBA00022989"/>
    </source>
</evidence>
<feature type="binding site" evidence="6">
    <location>
        <position position="457"/>
    </location>
    <ligand>
        <name>Na(+)</name>
        <dbReference type="ChEBI" id="CHEBI:29101"/>
        <label>1</label>
    </ligand>
</feature>
<dbReference type="InterPro" id="IPR000175">
    <property type="entry name" value="Na/ntran_symport"/>
</dbReference>
<feature type="binding site" evidence="6">
    <location>
        <position position="87"/>
    </location>
    <ligand>
        <name>Na(+)</name>
        <dbReference type="ChEBI" id="CHEBI:29101"/>
        <label>1</label>
    </ligand>
</feature>
<dbReference type="GO" id="GO:0005886">
    <property type="term" value="C:plasma membrane"/>
    <property type="evidence" value="ECO:0007669"/>
    <property type="project" value="TreeGrafter"/>
</dbReference>
<dbReference type="AlphaFoldDB" id="A0AAD9KNW0"/>
<keyword evidence="5 10" id="KW-0472">Membrane</keyword>
<evidence type="ECO:0000256" key="2">
    <source>
        <dbReference type="ARBA" id="ARBA00022448"/>
    </source>
</evidence>
<dbReference type="GO" id="GO:0046872">
    <property type="term" value="F:metal ion binding"/>
    <property type="evidence" value="ECO:0007669"/>
    <property type="project" value="UniProtKB-KW"/>
</dbReference>
<evidence type="ECO:0000256" key="5">
    <source>
        <dbReference type="ARBA" id="ARBA00023136"/>
    </source>
</evidence>
<accession>A0AAD9KNW0</accession>
<dbReference type="Proteomes" id="UP001209878">
    <property type="component" value="Unassembled WGS sequence"/>
</dbReference>
<dbReference type="EMBL" id="JAODUO010000777">
    <property type="protein sequence ID" value="KAK2174756.1"/>
    <property type="molecule type" value="Genomic_DNA"/>
</dbReference>
<keyword evidence="6" id="KW-0915">Sodium</keyword>
<feature type="transmembrane region" description="Helical" evidence="10">
    <location>
        <begin position="597"/>
        <end position="617"/>
    </location>
</feature>
<feature type="transmembrane region" description="Helical" evidence="10">
    <location>
        <begin position="111"/>
        <end position="132"/>
    </location>
</feature>
<evidence type="ECO:0000256" key="7">
    <source>
        <dbReference type="PIRSR" id="PIRSR600175-2"/>
    </source>
</evidence>
<evidence type="ECO:0000256" key="10">
    <source>
        <dbReference type="SAM" id="Phobius"/>
    </source>
</evidence>
<comment type="caution">
    <text evidence="11">The sequence shown here is derived from an EMBL/GenBank/DDBJ whole genome shotgun (WGS) entry which is preliminary data.</text>
</comment>
<dbReference type="InterPro" id="IPR037272">
    <property type="entry name" value="SNS_sf"/>
</dbReference>
<feature type="binding site" evidence="6">
    <location>
        <position position="90"/>
    </location>
    <ligand>
        <name>Na(+)</name>
        <dbReference type="ChEBI" id="CHEBI:29101"/>
        <label>1</label>
    </ligand>
</feature>
<feature type="transmembrane region" description="Helical" evidence="10">
    <location>
        <begin position="383"/>
        <end position="408"/>
    </location>
</feature>
<protein>
    <recommendedName>
        <fullName evidence="8">Transporter</fullName>
    </recommendedName>
</protein>
<dbReference type="Pfam" id="PF00209">
    <property type="entry name" value="SNF"/>
    <property type="match status" value="1"/>
</dbReference>
<feature type="transmembrane region" description="Helical" evidence="10">
    <location>
        <begin position="558"/>
        <end position="577"/>
    </location>
</feature>
<gene>
    <name evidence="11" type="ORF">NP493_778g02002</name>
</gene>
<dbReference type="PANTHER" id="PTHR11616:SF240">
    <property type="entry name" value="BLOATED TUBULES, ISOFORM B-RELATED"/>
    <property type="match status" value="1"/>
</dbReference>
<keyword evidence="8" id="KW-0769">Symport</keyword>
<comment type="similarity">
    <text evidence="8">Belongs to the sodium:neurotransmitter symporter (SNF) (TC 2.A.22) family.</text>
</comment>
<keyword evidence="2 8" id="KW-0813">Transport</keyword>
<feature type="binding site" evidence="6">
    <location>
        <position position="389"/>
    </location>
    <ligand>
        <name>Na(+)</name>
        <dbReference type="ChEBI" id="CHEBI:29101"/>
        <label>1</label>
    </ligand>
</feature>
<evidence type="ECO:0000313" key="12">
    <source>
        <dbReference type="Proteomes" id="UP001209878"/>
    </source>
</evidence>
<feature type="disulfide bond" evidence="7">
    <location>
        <begin position="192"/>
        <end position="201"/>
    </location>
</feature>
<feature type="transmembrane region" description="Helical" evidence="10">
    <location>
        <begin position="272"/>
        <end position="292"/>
    </location>
</feature>
<dbReference type="PROSITE" id="PS00610">
    <property type="entry name" value="NA_NEUROTRAN_SYMP_1"/>
    <property type="match status" value="1"/>
</dbReference>
<feature type="transmembrane region" description="Helical" evidence="10">
    <location>
        <begin position="81"/>
        <end position="99"/>
    </location>
</feature>
<reference evidence="11" key="1">
    <citation type="journal article" date="2023" name="Mol. Biol. Evol.">
        <title>Third-Generation Sequencing Reveals the Adaptive Role of the Epigenome in Three Deep-Sea Polychaetes.</title>
        <authorList>
            <person name="Perez M."/>
            <person name="Aroh O."/>
            <person name="Sun Y."/>
            <person name="Lan Y."/>
            <person name="Juniper S.K."/>
            <person name="Young C.R."/>
            <person name="Angers B."/>
            <person name="Qian P.Y."/>
        </authorList>
    </citation>
    <scope>NUCLEOTIDE SEQUENCE</scope>
    <source>
        <strain evidence="11">R07B-5</strain>
    </source>
</reference>
<evidence type="ECO:0000256" key="3">
    <source>
        <dbReference type="ARBA" id="ARBA00022692"/>
    </source>
</evidence>
<keyword evidence="12" id="KW-1185">Reference proteome</keyword>
<feature type="transmembrane region" description="Helical" evidence="10">
    <location>
        <begin position="350"/>
        <end position="371"/>
    </location>
</feature>
<name>A0AAD9KNW0_RIDPI</name>
<dbReference type="PRINTS" id="PR00176">
    <property type="entry name" value="NANEUSMPORT"/>
</dbReference>
<feature type="transmembrane region" description="Helical" evidence="10">
    <location>
        <begin position="442"/>
        <end position="463"/>
    </location>
</feature>
<feature type="binding site" evidence="6">
    <location>
        <position position="357"/>
    </location>
    <ligand>
        <name>Na(+)</name>
        <dbReference type="ChEBI" id="CHEBI:29101"/>
        <label>1</label>
    </ligand>
</feature>
<keyword evidence="4 10" id="KW-1133">Transmembrane helix</keyword>
<dbReference type="PANTHER" id="PTHR11616">
    <property type="entry name" value="SODIUM/CHLORIDE DEPENDENT TRANSPORTER"/>
    <property type="match status" value="1"/>
</dbReference>
<feature type="binding site" evidence="6">
    <location>
        <position position="94"/>
    </location>
    <ligand>
        <name>Na(+)</name>
        <dbReference type="ChEBI" id="CHEBI:29101"/>
        <label>1</label>
    </ligand>
</feature>
<dbReference type="GO" id="GO:0015375">
    <property type="term" value="F:glycine:sodium symporter activity"/>
    <property type="evidence" value="ECO:0007669"/>
    <property type="project" value="TreeGrafter"/>
</dbReference>